<evidence type="ECO:0000256" key="5">
    <source>
        <dbReference type="ARBA" id="ARBA00023143"/>
    </source>
</evidence>
<accession>A0A266Q525</accession>
<dbReference type="AlphaFoldDB" id="A0A266Q525"/>
<feature type="compositionally biased region" description="Low complexity" evidence="8">
    <location>
        <begin position="39"/>
        <end position="73"/>
    </location>
</feature>
<sequence>MSPALFMMLKRLFCAGLCCIALYSYADPASDTPVAETESQPQSAALASAQDSSELGSQTPASPTQANATSTTATSITATPVATSPATINATPIGGGRHLVSVTLALFGIIALIVAISWFVKRFGQGGFTQNQHIKIISAMPLGTRERILLVDAGGQQLLLGITATTINTLHVFNEPVVLAEKDDRASDFSRKLMTILQQKSPGANGEQNNNNDSAAR</sequence>
<organism evidence="10 11">
    <name type="scientific">Cellvibrio mixtus</name>
    <dbReference type="NCBI Taxonomy" id="39650"/>
    <lineage>
        <taxon>Bacteria</taxon>
        <taxon>Pseudomonadati</taxon>
        <taxon>Pseudomonadota</taxon>
        <taxon>Gammaproteobacteria</taxon>
        <taxon>Cellvibrionales</taxon>
        <taxon>Cellvibrionaceae</taxon>
        <taxon>Cellvibrio</taxon>
    </lineage>
</organism>
<dbReference type="NCBIfam" id="TIGR03500">
    <property type="entry name" value="FliO_TIGR"/>
    <property type="match status" value="1"/>
</dbReference>
<evidence type="ECO:0000256" key="2">
    <source>
        <dbReference type="ARBA" id="ARBA00022692"/>
    </source>
</evidence>
<comment type="similarity">
    <text evidence="6 7">Belongs to the FliO/MopB family.</text>
</comment>
<dbReference type="PANTHER" id="PTHR38766">
    <property type="entry name" value="FLAGELLAR PROTEIN FLIO"/>
    <property type="match status" value="1"/>
</dbReference>
<keyword evidence="4 7" id="KW-0472">Membrane</keyword>
<dbReference type="RefSeq" id="WP_094985932.1">
    <property type="nucleotide sequence ID" value="NZ_NHNI01000002.1"/>
</dbReference>
<feature type="transmembrane region" description="Helical" evidence="7">
    <location>
        <begin position="99"/>
        <end position="120"/>
    </location>
</feature>
<evidence type="ECO:0000256" key="7">
    <source>
        <dbReference type="RuleBase" id="RU362064"/>
    </source>
</evidence>
<dbReference type="Pfam" id="PF04347">
    <property type="entry name" value="FliO"/>
    <property type="match status" value="1"/>
</dbReference>
<keyword evidence="1 7" id="KW-1003">Cell membrane</keyword>
<evidence type="ECO:0000256" key="9">
    <source>
        <dbReference type="SAM" id="SignalP"/>
    </source>
</evidence>
<dbReference type="PANTHER" id="PTHR38766:SF1">
    <property type="entry name" value="FLAGELLAR PROTEIN FLIO"/>
    <property type="match status" value="1"/>
</dbReference>
<protein>
    <recommendedName>
        <fullName evidence="7">Flagellar protein</fullName>
    </recommendedName>
</protein>
<keyword evidence="10" id="KW-0969">Cilium</keyword>
<reference evidence="11" key="1">
    <citation type="submission" date="2017-05" db="EMBL/GenBank/DDBJ databases">
        <authorList>
            <person name="Barney B.M."/>
        </authorList>
    </citation>
    <scope>NUCLEOTIDE SEQUENCE [LARGE SCALE GENOMIC DNA]</scope>
    <source>
        <strain evidence="11">PSBB022</strain>
    </source>
</reference>
<keyword evidence="2 7" id="KW-0812">Transmembrane</keyword>
<feature type="region of interest" description="Disordered" evidence="8">
    <location>
        <begin position="33"/>
        <end position="73"/>
    </location>
</feature>
<dbReference type="InterPro" id="IPR052205">
    <property type="entry name" value="FliO/MopB"/>
</dbReference>
<evidence type="ECO:0000313" key="11">
    <source>
        <dbReference type="Proteomes" id="UP000216101"/>
    </source>
</evidence>
<gene>
    <name evidence="10" type="ORF">CBP51_17605</name>
</gene>
<keyword evidence="10" id="KW-0282">Flagellum</keyword>
<evidence type="ECO:0000256" key="8">
    <source>
        <dbReference type="SAM" id="MobiDB-lite"/>
    </source>
</evidence>
<dbReference type="Proteomes" id="UP000216101">
    <property type="component" value="Unassembled WGS sequence"/>
</dbReference>
<evidence type="ECO:0000313" key="10">
    <source>
        <dbReference type="EMBL" id="OZY84973.1"/>
    </source>
</evidence>
<dbReference type="EMBL" id="NHNI01000002">
    <property type="protein sequence ID" value="OZY84973.1"/>
    <property type="molecule type" value="Genomic_DNA"/>
</dbReference>
<keyword evidence="5 7" id="KW-0975">Bacterial flagellum</keyword>
<evidence type="ECO:0000256" key="4">
    <source>
        <dbReference type="ARBA" id="ARBA00023136"/>
    </source>
</evidence>
<keyword evidence="3 7" id="KW-1133">Transmembrane helix</keyword>
<comment type="subcellular location">
    <subcellularLocation>
        <location evidence="7">Cell membrane</location>
    </subcellularLocation>
    <subcellularLocation>
        <location evidence="7">Bacterial flagellum basal body</location>
    </subcellularLocation>
</comment>
<keyword evidence="10" id="KW-0966">Cell projection</keyword>
<evidence type="ECO:0000256" key="6">
    <source>
        <dbReference type="ARBA" id="ARBA00037937"/>
    </source>
</evidence>
<dbReference type="GO" id="GO:0044781">
    <property type="term" value="P:bacterial-type flagellum organization"/>
    <property type="evidence" value="ECO:0007669"/>
    <property type="project" value="UniProtKB-UniRule"/>
</dbReference>
<dbReference type="GO" id="GO:0005886">
    <property type="term" value="C:plasma membrane"/>
    <property type="evidence" value="ECO:0007669"/>
    <property type="project" value="UniProtKB-SubCell"/>
</dbReference>
<proteinExistence type="inferred from homology"/>
<name>A0A266Q525_9GAMM</name>
<keyword evidence="9" id="KW-0732">Signal</keyword>
<comment type="caution">
    <text evidence="10">The sequence shown here is derived from an EMBL/GenBank/DDBJ whole genome shotgun (WGS) entry which is preliminary data.</text>
</comment>
<feature type="signal peptide" evidence="9">
    <location>
        <begin position="1"/>
        <end position="26"/>
    </location>
</feature>
<dbReference type="InterPro" id="IPR022781">
    <property type="entry name" value="Flagellar_biosynth_FliO"/>
</dbReference>
<keyword evidence="11" id="KW-1185">Reference proteome</keyword>
<evidence type="ECO:0000256" key="3">
    <source>
        <dbReference type="ARBA" id="ARBA00022989"/>
    </source>
</evidence>
<dbReference type="GO" id="GO:0009425">
    <property type="term" value="C:bacterial-type flagellum basal body"/>
    <property type="evidence" value="ECO:0007669"/>
    <property type="project" value="UniProtKB-SubCell"/>
</dbReference>
<feature type="chain" id="PRO_5011972460" description="Flagellar protein" evidence="9">
    <location>
        <begin position="27"/>
        <end position="217"/>
    </location>
</feature>
<evidence type="ECO:0000256" key="1">
    <source>
        <dbReference type="ARBA" id="ARBA00022475"/>
    </source>
</evidence>